<keyword evidence="3" id="KW-1185">Reference proteome</keyword>
<comment type="caution">
    <text evidence="2">The sequence shown here is derived from an EMBL/GenBank/DDBJ whole genome shotgun (WGS) entry which is preliminary data.</text>
</comment>
<accession>A0A1Q4VD91</accession>
<gene>
    <name evidence="2" type="ORF">AB852_03455</name>
</gene>
<evidence type="ECO:0000256" key="1">
    <source>
        <dbReference type="SAM" id="SignalP"/>
    </source>
</evidence>
<evidence type="ECO:0008006" key="4">
    <source>
        <dbReference type="Google" id="ProtNLM"/>
    </source>
</evidence>
<organism evidence="2 3">
    <name type="scientific">Streptomyces uncialis</name>
    <dbReference type="NCBI Taxonomy" id="1048205"/>
    <lineage>
        <taxon>Bacteria</taxon>
        <taxon>Bacillati</taxon>
        <taxon>Actinomycetota</taxon>
        <taxon>Actinomycetes</taxon>
        <taxon>Kitasatosporales</taxon>
        <taxon>Streptomycetaceae</taxon>
        <taxon>Streptomyces</taxon>
    </lineage>
</organism>
<sequence>MCALAALTGLSLVNAPSAAASTPSGCGSVSQIGSTRVLTVGGMNAASVKQYAGCGRNYAYLYVWQQFRSTRTDWDLYVYIVNHSDSGNDYGEARVDNTRRSELWGPGANTTAYCTHATGFLDNTGGSTSTVC</sequence>
<dbReference type="Proteomes" id="UP000186455">
    <property type="component" value="Unassembled WGS sequence"/>
</dbReference>
<feature type="chain" id="PRO_5010337542" description="Secreted protein" evidence="1">
    <location>
        <begin position="21"/>
        <end position="132"/>
    </location>
</feature>
<reference evidence="2 3" key="1">
    <citation type="submission" date="2015-06" db="EMBL/GenBank/DDBJ databases">
        <title>Cloning and characterization of the uncialamcin biosynthetic gene cluster.</title>
        <authorList>
            <person name="Yan X."/>
            <person name="Huang T."/>
            <person name="Ge H."/>
            <person name="Shen B."/>
        </authorList>
    </citation>
    <scope>NUCLEOTIDE SEQUENCE [LARGE SCALE GENOMIC DNA]</scope>
    <source>
        <strain evidence="2 3">DCA2648</strain>
    </source>
</reference>
<protein>
    <recommendedName>
        <fullName evidence="4">Secreted protein</fullName>
    </recommendedName>
</protein>
<name>A0A1Q4VD91_9ACTN</name>
<proteinExistence type="predicted"/>
<feature type="signal peptide" evidence="1">
    <location>
        <begin position="1"/>
        <end position="20"/>
    </location>
</feature>
<dbReference type="EMBL" id="LFBV01000001">
    <property type="protein sequence ID" value="OKH95817.1"/>
    <property type="molecule type" value="Genomic_DNA"/>
</dbReference>
<evidence type="ECO:0000313" key="2">
    <source>
        <dbReference type="EMBL" id="OKH95817.1"/>
    </source>
</evidence>
<evidence type="ECO:0000313" key="3">
    <source>
        <dbReference type="Proteomes" id="UP000186455"/>
    </source>
</evidence>
<keyword evidence="1" id="KW-0732">Signal</keyword>
<dbReference type="AlphaFoldDB" id="A0A1Q4VD91"/>